<evidence type="ECO:0000313" key="3">
    <source>
        <dbReference type="Proteomes" id="UP000182649"/>
    </source>
</evidence>
<keyword evidence="1" id="KW-0812">Transmembrane</keyword>
<dbReference type="AlphaFoldDB" id="A0A1I7HK67"/>
<keyword evidence="1" id="KW-1133">Transmembrane helix</keyword>
<dbReference type="EMBL" id="FPBZ01000010">
    <property type="protein sequence ID" value="SFU60979.1"/>
    <property type="molecule type" value="Genomic_DNA"/>
</dbReference>
<dbReference type="Proteomes" id="UP000182649">
    <property type="component" value="Unassembled WGS sequence"/>
</dbReference>
<reference evidence="2 3" key="1">
    <citation type="submission" date="2016-10" db="EMBL/GenBank/DDBJ databases">
        <authorList>
            <person name="de Groot N.N."/>
        </authorList>
    </citation>
    <scope>NUCLEOTIDE SEQUENCE [LARGE SCALE GENOMIC DNA]</scope>
    <source>
        <strain evidence="2 3">Nl14</strain>
    </source>
</reference>
<name>A0A1I7HK67_9PROT</name>
<protein>
    <submittedName>
        <fullName evidence="2">Uncharacterized protein</fullName>
    </submittedName>
</protein>
<keyword evidence="1" id="KW-0472">Membrane</keyword>
<evidence type="ECO:0000313" key="2">
    <source>
        <dbReference type="EMBL" id="SFU60979.1"/>
    </source>
</evidence>
<feature type="transmembrane region" description="Helical" evidence="1">
    <location>
        <begin position="186"/>
        <end position="208"/>
    </location>
</feature>
<accession>A0A1I7HK67</accession>
<gene>
    <name evidence="2" type="ORF">SAMN05216417_1105</name>
</gene>
<evidence type="ECO:0000256" key="1">
    <source>
        <dbReference type="SAM" id="Phobius"/>
    </source>
</evidence>
<proteinExistence type="predicted"/>
<organism evidence="2 3">
    <name type="scientific">Nitrosospira multiformis</name>
    <dbReference type="NCBI Taxonomy" id="1231"/>
    <lineage>
        <taxon>Bacteria</taxon>
        <taxon>Pseudomonadati</taxon>
        <taxon>Pseudomonadota</taxon>
        <taxon>Betaproteobacteria</taxon>
        <taxon>Nitrosomonadales</taxon>
        <taxon>Nitrosomonadaceae</taxon>
        <taxon>Nitrosospira</taxon>
    </lineage>
</organism>
<sequence>MATRKHRSATVTDGKVDRCFFNESREMQAKGTSSRQGSRAGTLALLLITTLYSGFVGAHGRESLEEDSCVRRIGENMVHLSAYQPQFEPTAQYCTEIPKGGDTFLVIDLVDPAMRDMPIGMKVVRGTSEEDETIAQLSPAYHPDGVIQGQTSLDQGLYTVFITAEGVPPLRYQYPLRVQMINYAEIFRAAVGPLIALLLLAVLGYKLMKSPRVQRWRSSRKP</sequence>